<gene>
    <name evidence="1" type="ORF">PQR57_41945</name>
</gene>
<reference evidence="1 2" key="1">
    <citation type="journal article" date="2024" name="Chem. Sci.">
        <title>Discovery of megapolipeptins by genome mining of a Burkholderiales bacteria collection.</title>
        <authorList>
            <person name="Paulo B.S."/>
            <person name="Recchia M.J.J."/>
            <person name="Lee S."/>
            <person name="Fergusson C.H."/>
            <person name="Romanowski S.B."/>
            <person name="Hernandez A."/>
            <person name="Krull N."/>
            <person name="Liu D.Y."/>
            <person name="Cavanagh H."/>
            <person name="Bos A."/>
            <person name="Gray C.A."/>
            <person name="Murphy B.T."/>
            <person name="Linington R.G."/>
            <person name="Eustaquio A.S."/>
        </authorList>
    </citation>
    <scope>NUCLEOTIDE SEQUENCE [LARGE SCALE GENOMIC DNA]</scope>
    <source>
        <strain evidence="1 2">RL17-350-BIC-A</strain>
    </source>
</reference>
<organism evidence="1 2">
    <name type="scientific">Paraburkholderia dipogonis</name>
    <dbReference type="NCBI Taxonomy" id="1211383"/>
    <lineage>
        <taxon>Bacteria</taxon>
        <taxon>Pseudomonadati</taxon>
        <taxon>Pseudomonadota</taxon>
        <taxon>Betaproteobacteria</taxon>
        <taxon>Burkholderiales</taxon>
        <taxon>Burkholderiaceae</taxon>
        <taxon>Paraburkholderia</taxon>
    </lineage>
</organism>
<accession>A0ABW9B3T0</accession>
<protein>
    <submittedName>
        <fullName evidence="1">Uncharacterized protein</fullName>
    </submittedName>
</protein>
<keyword evidence="2" id="KW-1185">Reference proteome</keyword>
<comment type="caution">
    <text evidence="1">The sequence shown here is derived from an EMBL/GenBank/DDBJ whole genome shotgun (WGS) entry which is preliminary data.</text>
</comment>
<evidence type="ECO:0000313" key="2">
    <source>
        <dbReference type="Proteomes" id="UP001629230"/>
    </source>
</evidence>
<name>A0ABW9B3T0_9BURK</name>
<evidence type="ECO:0000313" key="1">
    <source>
        <dbReference type="EMBL" id="MFM0007495.1"/>
    </source>
</evidence>
<dbReference type="EMBL" id="JAQQEZ010000061">
    <property type="protein sequence ID" value="MFM0007495.1"/>
    <property type="molecule type" value="Genomic_DNA"/>
</dbReference>
<proteinExistence type="predicted"/>
<sequence>MKPITFIEQAERDAKIVDAIHYARYALVRYHSLPVTMEGEQFCMDFSLEITKLTEAMELLGIDTSNGLIAPPFPGEREG</sequence>
<dbReference type="RefSeq" id="WP_408182153.1">
    <property type="nucleotide sequence ID" value="NZ_JAQQEZ010000061.1"/>
</dbReference>
<dbReference type="Proteomes" id="UP001629230">
    <property type="component" value="Unassembled WGS sequence"/>
</dbReference>